<proteinExistence type="predicted"/>
<protein>
    <submittedName>
        <fullName evidence="1">Uncharacterized protein</fullName>
    </submittedName>
</protein>
<sequence length="39" mass="4322">MNIRLEIAKRLAPIAVPAIHEIPVALPMPEVITLPLKRP</sequence>
<organism evidence="1">
    <name type="scientific">marine sediment metagenome</name>
    <dbReference type="NCBI Taxonomy" id="412755"/>
    <lineage>
        <taxon>unclassified sequences</taxon>
        <taxon>metagenomes</taxon>
        <taxon>ecological metagenomes</taxon>
    </lineage>
</organism>
<reference evidence="1" key="1">
    <citation type="journal article" date="2015" name="Nature">
        <title>Complex archaea that bridge the gap between prokaryotes and eukaryotes.</title>
        <authorList>
            <person name="Spang A."/>
            <person name="Saw J.H."/>
            <person name="Jorgensen S.L."/>
            <person name="Zaremba-Niedzwiedzka K."/>
            <person name="Martijn J."/>
            <person name="Lind A.E."/>
            <person name="van Eijk R."/>
            <person name="Schleper C."/>
            <person name="Guy L."/>
            <person name="Ettema T.J."/>
        </authorList>
    </citation>
    <scope>NUCLEOTIDE SEQUENCE</scope>
</reference>
<name>A0A0F9TPN5_9ZZZZ</name>
<evidence type="ECO:0000313" key="1">
    <source>
        <dbReference type="EMBL" id="KKN76922.1"/>
    </source>
</evidence>
<accession>A0A0F9TPN5</accession>
<gene>
    <name evidence="1" type="ORF">LCGC14_0365740</name>
</gene>
<dbReference type="AlphaFoldDB" id="A0A0F9TPN5"/>
<dbReference type="EMBL" id="LAZR01000287">
    <property type="protein sequence ID" value="KKN76922.1"/>
    <property type="molecule type" value="Genomic_DNA"/>
</dbReference>
<comment type="caution">
    <text evidence="1">The sequence shown here is derived from an EMBL/GenBank/DDBJ whole genome shotgun (WGS) entry which is preliminary data.</text>
</comment>